<organism evidence="1 2">
    <name type="scientific">Lentinula raphanica</name>
    <dbReference type="NCBI Taxonomy" id="153919"/>
    <lineage>
        <taxon>Eukaryota</taxon>
        <taxon>Fungi</taxon>
        <taxon>Dikarya</taxon>
        <taxon>Basidiomycota</taxon>
        <taxon>Agaricomycotina</taxon>
        <taxon>Agaricomycetes</taxon>
        <taxon>Agaricomycetidae</taxon>
        <taxon>Agaricales</taxon>
        <taxon>Marasmiineae</taxon>
        <taxon>Omphalotaceae</taxon>
        <taxon>Lentinula</taxon>
    </lineage>
</organism>
<reference evidence="1" key="1">
    <citation type="submission" date="2022-08" db="EMBL/GenBank/DDBJ databases">
        <authorList>
            <consortium name="DOE Joint Genome Institute"/>
            <person name="Min B."/>
            <person name="Riley R."/>
            <person name="Sierra-Patev S."/>
            <person name="Naranjo-Ortiz M."/>
            <person name="Looney B."/>
            <person name="Konkel Z."/>
            <person name="Slot J.C."/>
            <person name="Sakamoto Y."/>
            <person name="Steenwyk J.L."/>
            <person name="Rokas A."/>
            <person name="Carro J."/>
            <person name="Camarero S."/>
            <person name="Ferreira P."/>
            <person name="Molpeceres G."/>
            <person name="Ruiz-Duenas F.J."/>
            <person name="Serrano A."/>
            <person name="Henrissat B."/>
            <person name="Drula E."/>
            <person name="Hughes K.W."/>
            <person name="Mata J.L."/>
            <person name="Ishikawa N.K."/>
            <person name="Vargas-Isla R."/>
            <person name="Ushijima S."/>
            <person name="Smith C.A."/>
            <person name="Ahrendt S."/>
            <person name="Andreopoulos W."/>
            <person name="He G."/>
            <person name="Labutti K."/>
            <person name="Lipzen A."/>
            <person name="Ng V."/>
            <person name="Sandor L."/>
            <person name="Barry K."/>
            <person name="Martinez A.T."/>
            <person name="Xiao Y."/>
            <person name="Gibbons J.G."/>
            <person name="Terashima K."/>
            <person name="Hibbett D.S."/>
            <person name="Grigoriev I.V."/>
        </authorList>
    </citation>
    <scope>NUCLEOTIDE SEQUENCE</scope>
    <source>
        <strain evidence="1">TFB9207</strain>
    </source>
</reference>
<comment type="caution">
    <text evidence="1">The sequence shown here is derived from an EMBL/GenBank/DDBJ whole genome shotgun (WGS) entry which is preliminary data.</text>
</comment>
<evidence type="ECO:0000313" key="1">
    <source>
        <dbReference type="EMBL" id="KAJ3836535.1"/>
    </source>
</evidence>
<keyword evidence="2" id="KW-1185">Reference proteome</keyword>
<dbReference type="EMBL" id="MU806313">
    <property type="protein sequence ID" value="KAJ3836535.1"/>
    <property type="molecule type" value="Genomic_DNA"/>
</dbReference>
<sequence>MATSRENGLPVPDDIIDKILLASPSFSSLKATRLTCKQFNRVFQSHPNSVVRAVAYNITGPALPQALECIRHPLIPIHTREPPYRAYRSVTEEYGDLSSAPITPLETHEIMLNSNIVSWLEDLFSFRYIDRTTFTSQLSSSESRAFCVSVYRLMLYSAIADLNAWMEVFSFEHRDHEGLEHRNNIEKGRRTFSCLSTRELLQLHSIAEFLREILSFCALKHGYPDDICDLAVVAGPAQILKYFYNEADIQTLDDISYYFEGEPDFLASVSSSPHIKILESRNIEPSPNFAHWHSISSRVSEENSQCDRCQNSFGFSAYCRSTFLEISNGNPCYRIDMASQRNYGPQRIRQYLKGRLQYNSTEVVPFIEKAGKLGSSLLLQIWDDLWRLNLVQQQSQAQPLPQALPDWKEDSYLCNLCFTNFLIENLWIWWRHIKSSSQSLKEDCCHGFTCEMQMSSVAHTEEFNHLCEKTPEDTMR</sequence>
<name>A0AA38UCJ3_9AGAR</name>
<dbReference type="Proteomes" id="UP001163846">
    <property type="component" value="Unassembled WGS sequence"/>
</dbReference>
<evidence type="ECO:0008006" key="3">
    <source>
        <dbReference type="Google" id="ProtNLM"/>
    </source>
</evidence>
<gene>
    <name evidence="1" type="ORF">F5878DRAFT_256325</name>
</gene>
<protein>
    <recommendedName>
        <fullName evidence="3">F-box domain-containing protein</fullName>
    </recommendedName>
</protein>
<proteinExistence type="predicted"/>
<accession>A0AA38UCJ3</accession>
<evidence type="ECO:0000313" key="2">
    <source>
        <dbReference type="Proteomes" id="UP001163846"/>
    </source>
</evidence>
<dbReference type="AlphaFoldDB" id="A0AA38UCJ3"/>